<dbReference type="PROSITE" id="PS50835">
    <property type="entry name" value="IG_LIKE"/>
    <property type="match status" value="1"/>
</dbReference>
<keyword evidence="1" id="KW-1133">Transmembrane helix</keyword>
<dbReference type="GeneID" id="107124388"/>
<evidence type="ECO:0000256" key="1">
    <source>
        <dbReference type="SAM" id="Phobius"/>
    </source>
</evidence>
<reference evidence="4" key="1">
    <citation type="submission" date="2025-08" db="UniProtKB">
        <authorList>
            <consortium name="RefSeq"/>
        </authorList>
    </citation>
    <scope>IDENTIFICATION</scope>
</reference>
<evidence type="ECO:0000313" key="4">
    <source>
        <dbReference type="RefSeq" id="XP_015283338.1"/>
    </source>
</evidence>
<sequence>MGLRDELFTVSLLVQLPDGSRPATAGACLYCFSTEDKRTRVCQYFLGYANEQNKACLAALSAAFQPYVKIQVVPYHQAIPEAAEKVRKEVEELKAASLAFATPPSQQPLSSLAGFQKEARSYRCNTCRITDCPLPINCPIQSIHKAEGDITVLQCGAKFSIPPERIFKWKFVKDVQSQDLSFFKDLYIGIDSSFLIRPTTGAHHGTYACEIWMEDDVLVRKFIFLNVTVKRLGKEKELQAMFHDILNPPPGVAAAEVVQQSSSLEDWLREPDSLHKTSVLLVFLGVVLSSMLVTLLLM</sequence>
<protein>
    <submittedName>
        <fullName evidence="4">Sperm acrosome membrane-associated protein 6-like</fullName>
    </submittedName>
</protein>
<feature type="transmembrane region" description="Helical" evidence="1">
    <location>
        <begin position="278"/>
        <end position="297"/>
    </location>
</feature>
<feature type="domain" description="Ig-like" evidence="2">
    <location>
        <begin position="133"/>
        <end position="211"/>
    </location>
</feature>
<proteinExistence type="predicted"/>
<keyword evidence="1" id="KW-0812">Transmembrane</keyword>
<dbReference type="InterPro" id="IPR034549">
    <property type="entry name" value="SPACA6"/>
</dbReference>
<dbReference type="PANTHER" id="PTHR37366:SF1">
    <property type="entry name" value="SPERM ACROSOME MEMBRANE-ASSOCIATED PROTEIN 6"/>
    <property type="match status" value="1"/>
</dbReference>
<evidence type="ECO:0000259" key="2">
    <source>
        <dbReference type="PROSITE" id="PS50835"/>
    </source>
</evidence>
<dbReference type="RefSeq" id="XP_015283338.1">
    <property type="nucleotide sequence ID" value="XM_015427852.1"/>
</dbReference>
<name>A0ABM1LBK1_GEKJA</name>
<keyword evidence="1" id="KW-0472">Membrane</keyword>
<dbReference type="InterPro" id="IPR036179">
    <property type="entry name" value="Ig-like_dom_sf"/>
</dbReference>
<dbReference type="InterPro" id="IPR007110">
    <property type="entry name" value="Ig-like_dom"/>
</dbReference>
<dbReference type="Proteomes" id="UP000694871">
    <property type="component" value="Unplaced"/>
</dbReference>
<organism evidence="3 4">
    <name type="scientific">Gekko japonicus</name>
    <name type="common">Schlegel's Japanese gecko</name>
    <dbReference type="NCBI Taxonomy" id="146911"/>
    <lineage>
        <taxon>Eukaryota</taxon>
        <taxon>Metazoa</taxon>
        <taxon>Chordata</taxon>
        <taxon>Craniata</taxon>
        <taxon>Vertebrata</taxon>
        <taxon>Euteleostomi</taxon>
        <taxon>Lepidosauria</taxon>
        <taxon>Squamata</taxon>
        <taxon>Bifurcata</taxon>
        <taxon>Gekkota</taxon>
        <taxon>Gekkonidae</taxon>
        <taxon>Gekkoninae</taxon>
        <taxon>Gekko</taxon>
    </lineage>
</organism>
<dbReference type="PANTHER" id="PTHR37366">
    <property type="entry name" value="SPERM ACROSOME MEMBRANE-ASSOCIATED PROTEIN 6"/>
    <property type="match status" value="1"/>
</dbReference>
<gene>
    <name evidence="4" type="primary">LOC107124388</name>
</gene>
<keyword evidence="3" id="KW-1185">Reference proteome</keyword>
<dbReference type="SUPFAM" id="SSF48726">
    <property type="entry name" value="Immunoglobulin"/>
    <property type="match status" value="1"/>
</dbReference>
<evidence type="ECO:0000313" key="3">
    <source>
        <dbReference type="Proteomes" id="UP000694871"/>
    </source>
</evidence>
<accession>A0ABM1LBK1</accession>